<keyword evidence="13" id="KW-0239">DNA-directed DNA polymerase</keyword>
<keyword evidence="15" id="KW-0233">DNA recombination</keyword>
<keyword evidence="10" id="KW-0460">Magnesium</keyword>
<name>L8HG77_ACACF</name>
<evidence type="ECO:0000256" key="6">
    <source>
        <dbReference type="ARBA" id="ARBA00022741"/>
    </source>
</evidence>
<dbReference type="InterPro" id="IPR001584">
    <property type="entry name" value="Integrase_cat-core"/>
</dbReference>
<protein>
    <submittedName>
        <fullName evidence="18">Integrase core domain containing protein</fullName>
    </submittedName>
</protein>
<dbReference type="KEGG" id="acan:ACA1_170800"/>
<dbReference type="InterPro" id="IPR036397">
    <property type="entry name" value="RNaseH_sf"/>
</dbReference>
<dbReference type="GO" id="GO:0046872">
    <property type="term" value="F:metal ion binding"/>
    <property type="evidence" value="ECO:0007669"/>
    <property type="project" value="UniProtKB-KW"/>
</dbReference>
<keyword evidence="13" id="KW-0548">Nucleotidyltransferase</keyword>
<evidence type="ECO:0000256" key="5">
    <source>
        <dbReference type="ARBA" id="ARBA00022723"/>
    </source>
</evidence>
<dbReference type="VEuPathDB" id="AmoebaDB:ACA1_170800"/>
<dbReference type="Pfam" id="PF22936">
    <property type="entry name" value="Pol_BBD"/>
    <property type="match status" value="1"/>
</dbReference>
<keyword evidence="9" id="KW-0067">ATP-binding</keyword>
<keyword evidence="5" id="KW-0479">Metal-binding</keyword>
<dbReference type="GeneID" id="14925556"/>
<gene>
    <name evidence="18" type="ORF">ACA1_170800</name>
</gene>
<evidence type="ECO:0000256" key="15">
    <source>
        <dbReference type="ARBA" id="ARBA00023172"/>
    </source>
</evidence>
<evidence type="ECO:0000256" key="14">
    <source>
        <dbReference type="ARBA" id="ARBA00023113"/>
    </source>
</evidence>
<dbReference type="AlphaFoldDB" id="L8HG77"/>
<dbReference type="Pfam" id="PF13976">
    <property type="entry name" value="gag_pre-integrs"/>
    <property type="match status" value="1"/>
</dbReference>
<organism evidence="18 19">
    <name type="scientific">Acanthamoeba castellanii (strain ATCC 30010 / Neff)</name>
    <dbReference type="NCBI Taxonomy" id="1257118"/>
    <lineage>
        <taxon>Eukaryota</taxon>
        <taxon>Amoebozoa</taxon>
        <taxon>Discosea</taxon>
        <taxon>Longamoebia</taxon>
        <taxon>Centramoebida</taxon>
        <taxon>Acanthamoebidae</taxon>
        <taxon>Acanthamoeba</taxon>
    </lineage>
</organism>
<dbReference type="GO" id="GO:0006508">
    <property type="term" value="P:proteolysis"/>
    <property type="evidence" value="ECO:0007669"/>
    <property type="project" value="UniProtKB-KW"/>
</dbReference>
<evidence type="ECO:0000256" key="16">
    <source>
        <dbReference type="SAM" id="MobiDB-lite"/>
    </source>
</evidence>
<dbReference type="GO" id="GO:0005524">
    <property type="term" value="F:ATP binding"/>
    <property type="evidence" value="ECO:0007669"/>
    <property type="project" value="UniProtKB-KW"/>
</dbReference>
<evidence type="ECO:0000256" key="9">
    <source>
        <dbReference type="ARBA" id="ARBA00022840"/>
    </source>
</evidence>
<keyword evidence="14" id="KW-0917">Virion maturation</keyword>
<dbReference type="InterPro" id="IPR012337">
    <property type="entry name" value="RNaseH-like_sf"/>
</dbReference>
<dbReference type="GO" id="GO:0004519">
    <property type="term" value="F:endonuclease activity"/>
    <property type="evidence" value="ECO:0007669"/>
    <property type="project" value="UniProtKB-KW"/>
</dbReference>
<evidence type="ECO:0000256" key="8">
    <source>
        <dbReference type="ARBA" id="ARBA00022801"/>
    </source>
</evidence>
<accession>L8HG77</accession>
<dbReference type="PROSITE" id="PS50994">
    <property type="entry name" value="INTEGRASE"/>
    <property type="match status" value="1"/>
</dbReference>
<comment type="function">
    <text evidence="1">The aspartyl protease (PR) mediates the proteolytic cleavages of the Gag and Gag-Pol polyproteins after assembly of the VLP.</text>
</comment>
<dbReference type="Gene3D" id="3.30.420.10">
    <property type="entry name" value="Ribonuclease H-like superfamily/Ribonuclease H"/>
    <property type="match status" value="1"/>
</dbReference>
<feature type="region of interest" description="Disordered" evidence="16">
    <location>
        <begin position="57"/>
        <end position="122"/>
    </location>
</feature>
<dbReference type="GO" id="GO:0003676">
    <property type="term" value="F:nucleic acid binding"/>
    <property type="evidence" value="ECO:0007669"/>
    <property type="project" value="InterPro"/>
</dbReference>
<keyword evidence="12" id="KW-0695">RNA-directed DNA polymerase</keyword>
<dbReference type="EMBL" id="KB007811">
    <property type="protein sequence ID" value="ELR24539.1"/>
    <property type="molecule type" value="Genomic_DNA"/>
</dbReference>
<sequence length="652" mass="71061">MLAIETGGHKMSERSRLMILATALKSINPAFEAQFNALADDTATEAVLKALDHVEASHHASPSSDTILYAGQGQHHGRPAFQHRQAPYGAHAQTPPNSLPPRHPTGPRLPRQQRRDNWGSDRGRWCSLHNSSGHSLEECREAAARGLAGATPRATPQTAHTAALAAMTAAAVAAASSFLLHTPQSSILAAMTAATAAAHPSDFAIVSESAAGAALSSEPTPNKPFQNYSVFSLVAPIHLPTIADTSATQHTTNQRDLLHNFIPLALPSRLVCADGGHIECLGHGTLRSTTIVDGQASNIMMCDVAYIPGASHTLISPQQLLDAGCRVAFDQQCGFLFYLDDKLHLFSYWSGNLYYFNITFTPADIATPHAALVAATSPLCLDLIHHRLGHVSERRCHEFVRQSADLSEREKRAALSSSLSPICDVCLAGKQTVRGVSRVPCTNHSVRGAYPGDLLSLDLIGPMRHQSAGGHAYLLTVTDSYSHMHFVRPLPNKTSTAIHAALQAIAASFPPAVRIHQVHLDNARELNALMGAWILDIGAKREPTPPYTSEYNSVVEQFNREVMTRVQCLLFNARLPSEWWAEAARYACNVINLTPTQANLDSRMRLHAHERHKISKQSVPVRFMSVVDYSLSTYWVYIVSQRRIVDTDRVDP</sequence>
<dbReference type="SUPFAM" id="SSF53098">
    <property type="entry name" value="Ribonuclease H-like"/>
    <property type="match status" value="1"/>
</dbReference>
<evidence type="ECO:0000313" key="18">
    <source>
        <dbReference type="EMBL" id="ELR24539.1"/>
    </source>
</evidence>
<keyword evidence="2" id="KW-1188">Viral release from host cell</keyword>
<dbReference type="Proteomes" id="UP000011083">
    <property type="component" value="Unassembled WGS sequence"/>
</dbReference>
<dbReference type="InterPro" id="IPR025724">
    <property type="entry name" value="GAG-pre-integrase_dom"/>
</dbReference>
<keyword evidence="11" id="KW-0229">DNA integration</keyword>
<evidence type="ECO:0000256" key="7">
    <source>
        <dbReference type="ARBA" id="ARBA00022759"/>
    </source>
</evidence>
<dbReference type="PANTHER" id="PTHR42648">
    <property type="entry name" value="TRANSPOSASE, PUTATIVE-RELATED"/>
    <property type="match status" value="1"/>
</dbReference>
<dbReference type="GO" id="GO:0008233">
    <property type="term" value="F:peptidase activity"/>
    <property type="evidence" value="ECO:0007669"/>
    <property type="project" value="UniProtKB-KW"/>
</dbReference>
<keyword evidence="8" id="KW-0378">Hydrolase</keyword>
<evidence type="ECO:0000256" key="12">
    <source>
        <dbReference type="ARBA" id="ARBA00022918"/>
    </source>
</evidence>
<keyword evidence="7" id="KW-0255">Endonuclease</keyword>
<feature type="domain" description="Integrase catalytic" evidence="17">
    <location>
        <begin position="447"/>
        <end position="613"/>
    </location>
</feature>
<keyword evidence="3" id="KW-0645">Protease</keyword>
<proteinExistence type="predicted"/>
<dbReference type="InterPro" id="IPR054722">
    <property type="entry name" value="PolX-like_BBD"/>
</dbReference>
<evidence type="ECO:0000256" key="11">
    <source>
        <dbReference type="ARBA" id="ARBA00022908"/>
    </source>
</evidence>
<keyword evidence="6" id="KW-0547">Nucleotide-binding</keyword>
<evidence type="ECO:0000259" key="17">
    <source>
        <dbReference type="PROSITE" id="PS50994"/>
    </source>
</evidence>
<keyword evidence="4" id="KW-0540">Nuclease</keyword>
<evidence type="ECO:0000256" key="3">
    <source>
        <dbReference type="ARBA" id="ARBA00022670"/>
    </source>
</evidence>
<dbReference type="PANTHER" id="PTHR42648:SF11">
    <property type="entry name" value="TRANSPOSON TY4-P GAG-POL POLYPROTEIN"/>
    <property type="match status" value="1"/>
</dbReference>
<evidence type="ECO:0000256" key="1">
    <source>
        <dbReference type="ARBA" id="ARBA00002180"/>
    </source>
</evidence>
<keyword evidence="13" id="KW-0808">Transferase</keyword>
<dbReference type="GO" id="GO:0015074">
    <property type="term" value="P:DNA integration"/>
    <property type="evidence" value="ECO:0007669"/>
    <property type="project" value="UniProtKB-KW"/>
</dbReference>
<reference evidence="18 19" key="1">
    <citation type="journal article" date="2013" name="Genome Biol.">
        <title>Genome of Acanthamoeba castellanii highlights extensive lateral gene transfer and early evolution of tyrosine kinase signaling.</title>
        <authorList>
            <person name="Clarke M."/>
            <person name="Lohan A.J."/>
            <person name="Liu B."/>
            <person name="Lagkouvardos I."/>
            <person name="Roy S."/>
            <person name="Zafar N."/>
            <person name="Bertelli C."/>
            <person name="Schilde C."/>
            <person name="Kianianmomeni A."/>
            <person name="Burglin T.R."/>
            <person name="Frech C."/>
            <person name="Turcotte B."/>
            <person name="Kopec K.O."/>
            <person name="Synnott J.M."/>
            <person name="Choo C."/>
            <person name="Paponov I."/>
            <person name="Finkler A."/>
            <person name="Soon Heng Tan C."/>
            <person name="Hutchins A.P."/>
            <person name="Weinmeier T."/>
            <person name="Rattei T."/>
            <person name="Chu J.S."/>
            <person name="Gimenez G."/>
            <person name="Irimia M."/>
            <person name="Rigden D.J."/>
            <person name="Fitzpatrick D.A."/>
            <person name="Lorenzo-Morales J."/>
            <person name="Bateman A."/>
            <person name="Chiu C.H."/>
            <person name="Tang P."/>
            <person name="Hegemann P."/>
            <person name="Fromm H."/>
            <person name="Raoult D."/>
            <person name="Greub G."/>
            <person name="Miranda-Saavedra D."/>
            <person name="Chen N."/>
            <person name="Nash P."/>
            <person name="Ginger M.L."/>
            <person name="Horn M."/>
            <person name="Schaap P."/>
            <person name="Caler L."/>
            <person name="Loftus B."/>
        </authorList>
    </citation>
    <scope>NUCLEOTIDE SEQUENCE [LARGE SCALE GENOMIC DNA]</scope>
    <source>
        <strain evidence="18 19">Neff</strain>
    </source>
</reference>
<dbReference type="RefSeq" id="XP_004356439.1">
    <property type="nucleotide sequence ID" value="XM_004356386.1"/>
</dbReference>
<dbReference type="OrthoDB" id="413361at2759"/>
<evidence type="ECO:0000256" key="2">
    <source>
        <dbReference type="ARBA" id="ARBA00022612"/>
    </source>
</evidence>
<evidence type="ECO:0000313" key="19">
    <source>
        <dbReference type="Proteomes" id="UP000011083"/>
    </source>
</evidence>
<keyword evidence="19" id="KW-1185">Reference proteome</keyword>
<feature type="compositionally biased region" description="Basic and acidic residues" evidence="16">
    <location>
        <begin position="113"/>
        <end position="122"/>
    </location>
</feature>
<evidence type="ECO:0000256" key="4">
    <source>
        <dbReference type="ARBA" id="ARBA00022722"/>
    </source>
</evidence>
<dbReference type="InterPro" id="IPR039537">
    <property type="entry name" value="Retrotran_Ty1/copia-like"/>
</dbReference>
<dbReference type="GO" id="GO:0006310">
    <property type="term" value="P:DNA recombination"/>
    <property type="evidence" value="ECO:0007669"/>
    <property type="project" value="UniProtKB-KW"/>
</dbReference>
<dbReference type="GO" id="GO:0003964">
    <property type="term" value="F:RNA-directed DNA polymerase activity"/>
    <property type="evidence" value="ECO:0007669"/>
    <property type="project" value="UniProtKB-KW"/>
</dbReference>
<dbReference type="GO" id="GO:0003887">
    <property type="term" value="F:DNA-directed DNA polymerase activity"/>
    <property type="evidence" value="ECO:0007669"/>
    <property type="project" value="UniProtKB-KW"/>
</dbReference>
<evidence type="ECO:0000256" key="13">
    <source>
        <dbReference type="ARBA" id="ARBA00022932"/>
    </source>
</evidence>
<evidence type="ECO:0000256" key="10">
    <source>
        <dbReference type="ARBA" id="ARBA00022842"/>
    </source>
</evidence>